<feature type="coiled-coil region" evidence="2">
    <location>
        <begin position="124"/>
        <end position="151"/>
    </location>
</feature>
<evidence type="ECO:0000256" key="2">
    <source>
        <dbReference type="SAM" id="Coils"/>
    </source>
</evidence>
<dbReference type="PANTHER" id="PTHR31088">
    <property type="entry name" value="MEMBRANE-ASSOCIATED PROTEIN VIPP1, CHLOROPLASTIC"/>
    <property type="match status" value="1"/>
</dbReference>
<proteinExistence type="inferred from homology"/>
<dbReference type="RefSeq" id="WP_380896238.1">
    <property type="nucleotide sequence ID" value="NZ_JBHTKY010000013.1"/>
</dbReference>
<dbReference type="Pfam" id="PF04012">
    <property type="entry name" value="PspA_IM30"/>
    <property type="match status" value="1"/>
</dbReference>
<comment type="caution">
    <text evidence="3">The sequence shown here is derived from an EMBL/GenBank/DDBJ whole genome shotgun (WGS) entry which is preliminary data.</text>
</comment>
<evidence type="ECO:0000256" key="1">
    <source>
        <dbReference type="ARBA" id="ARBA00043985"/>
    </source>
</evidence>
<sequence>MNIFKRLLKIGQAEIHAIVEKMEDPISLTEQGIEDMKAQLSETKEAYIIAKALVIKSENAIKDKEVAAQDFERKAHLILNKVKTNELSIERAEKLALEALELKSNLLLYVKSIESEVLIHKELVDEINNKIEVLKFNITNWEKELTSLKAKSRIISASEFANRQIANIDSNSTIDMLKKMKAKIEDENAVNEALNQIVQDKIDKDIDLALKEDSNSKIELLELKKRLGLE</sequence>
<evidence type="ECO:0000313" key="3">
    <source>
        <dbReference type="EMBL" id="MFD1165932.1"/>
    </source>
</evidence>
<dbReference type="Proteomes" id="UP001597205">
    <property type="component" value="Unassembled WGS sequence"/>
</dbReference>
<comment type="similarity">
    <text evidence="1">Belongs to the PspA/Vipp/IM30 family.</text>
</comment>
<keyword evidence="4" id="KW-1185">Reference proteome</keyword>
<protein>
    <submittedName>
        <fullName evidence="3">PspA/IM30 family protein</fullName>
    </submittedName>
</protein>
<dbReference type="InterPro" id="IPR007157">
    <property type="entry name" value="PspA_VIPP1"/>
</dbReference>
<dbReference type="EMBL" id="JBHTKY010000013">
    <property type="protein sequence ID" value="MFD1165932.1"/>
    <property type="molecule type" value="Genomic_DNA"/>
</dbReference>
<gene>
    <name evidence="3" type="ORF">ACFQ2C_09980</name>
</gene>
<organism evidence="3 4">
    <name type="scientific">Sphingobacterium daejeonense</name>
    <dbReference type="NCBI Taxonomy" id="371142"/>
    <lineage>
        <taxon>Bacteria</taxon>
        <taxon>Pseudomonadati</taxon>
        <taxon>Bacteroidota</taxon>
        <taxon>Sphingobacteriia</taxon>
        <taxon>Sphingobacteriales</taxon>
        <taxon>Sphingobacteriaceae</taxon>
        <taxon>Sphingobacterium</taxon>
    </lineage>
</organism>
<name>A0ABW3RLW0_9SPHI</name>
<keyword evidence="2" id="KW-0175">Coiled coil</keyword>
<dbReference type="PANTHER" id="PTHR31088:SF6">
    <property type="entry name" value="PHAGE SHOCK PROTEIN A"/>
    <property type="match status" value="1"/>
</dbReference>
<evidence type="ECO:0000313" key="4">
    <source>
        <dbReference type="Proteomes" id="UP001597205"/>
    </source>
</evidence>
<reference evidence="4" key="1">
    <citation type="journal article" date="2019" name="Int. J. Syst. Evol. Microbiol.">
        <title>The Global Catalogue of Microorganisms (GCM) 10K type strain sequencing project: providing services to taxonomists for standard genome sequencing and annotation.</title>
        <authorList>
            <consortium name="The Broad Institute Genomics Platform"/>
            <consortium name="The Broad Institute Genome Sequencing Center for Infectious Disease"/>
            <person name="Wu L."/>
            <person name="Ma J."/>
        </authorList>
    </citation>
    <scope>NUCLEOTIDE SEQUENCE [LARGE SCALE GENOMIC DNA]</scope>
    <source>
        <strain evidence="4">CCUG 52468</strain>
    </source>
</reference>
<accession>A0ABW3RLW0</accession>